<proteinExistence type="predicted"/>
<gene>
    <name evidence="3" type="ordered locus">Daud_0730</name>
</gene>
<keyword evidence="1" id="KW-0175">Coiled coil</keyword>
<dbReference type="eggNOG" id="ENOG5033MTN">
    <property type="taxonomic scope" value="Bacteria"/>
</dbReference>
<reference evidence="3 4" key="2">
    <citation type="journal article" date="2008" name="Science">
        <title>Environmental genomics reveals a single-species ecosystem deep within Earth.</title>
        <authorList>
            <person name="Chivian D."/>
            <person name="Brodie E.L."/>
            <person name="Alm E.J."/>
            <person name="Culley D.E."/>
            <person name="Dehal P.S."/>
            <person name="Desantis T.Z."/>
            <person name="Gihring T.M."/>
            <person name="Lapidus A."/>
            <person name="Lin L.H."/>
            <person name="Lowry S.R."/>
            <person name="Moser D.P."/>
            <person name="Richardson P.M."/>
            <person name="Southam G."/>
            <person name="Wanger G."/>
            <person name="Pratt L.M."/>
            <person name="Andersen G.L."/>
            <person name="Hazen T.C."/>
            <person name="Brockman F.J."/>
            <person name="Arkin A.P."/>
            <person name="Onstott T.C."/>
        </authorList>
    </citation>
    <scope>NUCLEOTIDE SEQUENCE [LARGE SCALE GENOMIC DNA]</scope>
    <source>
        <strain evidence="3 4">MP104C</strain>
    </source>
</reference>
<feature type="coiled-coil region" evidence="1">
    <location>
        <begin position="84"/>
        <end position="111"/>
    </location>
</feature>
<keyword evidence="2" id="KW-1133">Transmembrane helix</keyword>
<evidence type="ECO:0000313" key="3">
    <source>
        <dbReference type="EMBL" id="ACA59260.1"/>
    </source>
</evidence>
<evidence type="ECO:0000313" key="4">
    <source>
        <dbReference type="Proteomes" id="UP000008544"/>
    </source>
</evidence>
<dbReference type="Proteomes" id="UP000008544">
    <property type="component" value="Chromosome"/>
</dbReference>
<dbReference type="RefSeq" id="WP_012301847.1">
    <property type="nucleotide sequence ID" value="NC_010424.1"/>
</dbReference>
<dbReference type="AlphaFoldDB" id="B1I2M0"/>
<name>B1I2M0_DESAP</name>
<keyword evidence="2" id="KW-0472">Membrane</keyword>
<evidence type="ECO:0000256" key="1">
    <source>
        <dbReference type="SAM" id="Coils"/>
    </source>
</evidence>
<keyword evidence="2" id="KW-0812">Transmembrane</keyword>
<dbReference type="HOGENOM" id="CLU_1018317_0_0_9"/>
<dbReference type="KEGG" id="dau:Daud_0730"/>
<dbReference type="EMBL" id="CP000860">
    <property type="protein sequence ID" value="ACA59260.1"/>
    <property type="molecule type" value="Genomic_DNA"/>
</dbReference>
<organism evidence="3 4">
    <name type="scientific">Desulforudis audaxviator (strain MP104C)</name>
    <dbReference type="NCBI Taxonomy" id="477974"/>
    <lineage>
        <taxon>Bacteria</taxon>
        <taxon>Bacillati</taxon>
        <taxon>Bacillota</taxon>
        <taxon>Clostridia</taxon>
        <taxon>Thermoanaerobacterales</taxon>
        <taxon>Candidatus Desulforudaceae</taxon>
        <taxon>Candidatus Desulforudis</taxon>
    </lineage>
</organism>
<evidence type="ECO:0000256" key="2">
    <source>
        <dbReference type="SAM" id="Phobius"/>
    </source>
</evidence>
<keyword evidence="4" id="KW-1185">Reference proteome</keyword>
<sequence>MLSYIEEHYDLSSVERIYLCGDGDVDTIPCYILLAEGLIIEIEKEITGRKSVADTMGRKLVVLVLLTVIVALAVLQGGCKSGETRTLESENARLRQKVAALEEKVQRLEAELAPLQRPLTINHRTYPAKLRFVEKETPLLAMPREGSVVLRNIPPRSVVKVLNAADSDGELWLYVEVPVYDTPSNMMGWIREADSVPLTEENRKLVQDVTVRAGTRVYEVFEFAKIASTQPVKLLRDERGRLEEKRDGYARIFCPGGRGFWVEERFVVYPAVD</sequence>
<protein>
    <submittedName>
        <fullName evidence="3">Uncharacterized protein</fullName>
    </submittedName>
</protein>
<feature type="transmembrane region" description="Helical" evidence="2">
    <location>
        <begin position="60"/>
        <end position="78"/>
    </location>
</feature>
<reference evidence="4" key="1">
    <citation type="submission" date="2007-10" db="EMBL/GenBank/DDBJ databases">
        <title>Complete sequence of chromosome of Desulforudis audaxviator MP104C.</title>
        <authorList>
            <person name="Copeland A."/>
            <person name="Lucas S."/>
            <person name="Lapidus A."/>
            <person name="Barry K."/>
            <person name="Glavina del Rio T."/>
            <person name="Dalin E."/>
            <person name="Tice H."/>
            <person name="Bruce D."/>
            <person name="Pitluck S."/>
            <person name="Lowry S.R."/>
            <person name="Larimer F."/>
            <person name="Land M.L."/>
            <person name="Hauser L."/>
            <person name="Kyrpides N."/>
            <person name="Ivanova N.N."/>
            <person name="Richardson P."/>
        </authorList>
    </citation>
    <scope>NUCLEOTIDE SEQUENCE [LARGE SCALE GENOMIC DNA]</scope>
    <source>
        <strain evidence="4">MP104C</strain>
    </source>
</reference>
<accession>B1I2M0</accession>